<evidence type="ECO:0000313" key="2">
    <source>
        <dbReference type="EMBL" id="TNN81455.1"/>
    </source>
</evidence>
<proteinExistence type="predicted"/>
<organism evidence="2 3">
    <name type="scientific">Liparis tanakae</name>
    <name type="common">Tanaka's snailfish</name>
    <dbReference type="NCBI Taxonomy" id="230148"/>
    <lineage>
        <taxon>Eukaryota</taxon>
        <taxon>Metazoa</taxon>
        <taxon>Chordata</taxon>
        <taxon>Craniata</taxon>
        <taxon>Vertebrata</taxon>
        <taxon>Euteleostomi</taxon>
        <taxon>Actinopterygii</taxon>
        <taxon>Neopterygii</taxon>
        <taxon>Teleostei</taxon>
        <taxon>Neoteleostei</taxon>
        <taxon>Acanthomorphata</taxon>
        <taxon>Eupercaria</taxon>
        <taxon>Perciformes</taxon>
        <taxon>Cottioidei</taxon>
        <taxon>Cottales</taxon>
        <taxon>Liparidae</taxon>
        <taxon>Liparis</taxon>
    </lineage>
</organism>
<reference evidence="2 3" key="1">
    <citation type="submission" date="2019-03" db="EMBL/GenBank/DDBJ databases">
        <title>First draft genome of Liparis tanakae, snailfish: a comprehensive survey of snailfish specific genes.</title>
        <authorList>
            <person name="Kim W."/>
            <person name="Song I."/>
            <person name="Jeong J.-H."/>
            <person name="Kim D."/>
            <person name="Kim S."/>
            <person name="Ryu S."/>
            <person name="Song J.Y."/>
            <person name="Lee S.K."/>
        </authorList>
    </citation>
    <scope>NUCLEOTIDE SEQUENCE [LARGE SCALE GENOMIC DNA]</scope>
    <source>
        <tissue evidence="2">Muscle</tissue>
    </source>
</reference>
<sequence>MKTLALLPPVPPEVHNNVCERSRHRLCGQTLQVASDKLKWKLNKPPATCWADLKGLLKDRYHFWSNGDTASPTPKVTQSPYCHFPSDTKREDQDRNCSSCTASRLQSRLSFP</sequence>
<evidence type="ECO:0000256" key="1">
    <source>
        <dbReference type="SAM" id="MobiDB-lite"/>
    </source>
</evidence>
<dbReference type="Proteomes" id="UP000314294">
    <property type="component" value="Unassembled WGS sequence"/>
</dbReference>
<accession>A0A4Z2IU74</accession>
<feature type="compositionally biased region" description="Basic and acidic residues" evidence="1">
    <location>
        <begin position="86"/>
        <end position="95"/>
    </location>
</feature>
<comment type="caution">
    <text evidence="2">The sequence shown here is derived from an EMBL/GenBank/DDBJ whole genome shotgun (WGS) entry which is preliminary data.</text>
</comment>
<protein>
    <submittedName>
        <fullName evidence="2">Uncharacterized protein</fullName>
    </submittedName>
</protein>
<gene>
    <name evidence="2" type="ORF">EYF80_008227</name>
</gene>
<dbReference type="EMBL" id="SRLO01000046">
    <property type="protein sequence ID" value="TNN81455.1"/>
    <property type="molecule type" value="Genomic_DNA"/>
</dbReference>
<dbReference type="AlphaFoldDB" id="A0A4Z2IU74"/>
<evidence type="ECO:0000313" key="3">
    <source>
        <dbReference type="Proteomes" id="UP000314294"/>
    </source>
</evidence>
<feature type="region of interest" description="Disordered" evidence="1">
    <location>
        <begin position="68"/>
        <end position="97"/>
    </location>
</feature>
<name>A0A4Z2IU74_9TELE</name>
<feature type="compositionally biased region" description="Polar residues" evidence="1">
    <location>
        <begin position="68"/>
        <end position="80"/>
    </location>
</feature>
<keyword evidence="3" id="KW-1185">Reference proteome</keyword>